<dbReference type="EMBL" id="CP155571">
    <property type="protein sequence ID" value="XFO70362.1"/>
    <property type="molecule type" value="Genomic_DNA"/>
</dbReference>
<name>A0ABZ3IX65_SPOA4</name>
<proteinExistence type="predicted"/>
<gene>
    <name evidence="1" type="ORF">SPACI_003500</name>
</gene>
<reference evidence="1" key="1">
    <citation type="submission" date="2024-05" db="EMBL/GenBank/DDBJ databases">
        <title>Isolation and characterization of Sporomusa carbonis sp. nov., a carboxydotrophic hydrogenogen in the genus of Sporomusa isolated from a charcoal burning pile.</title>
        <authorList>
            <person name="Boeer T."/>
            <person name="Rosenbaum F."/>
            <person name="Eysell L."/>
            <person name="Mueller V."/>
            <person name="Daniel R."/>
            <person name="Poehlein A."/>
        </authorList>
    </citation>
    <scope>NUCLEOTIDE SEQUENCE [LARGE SCALE GENOMIC DNA]</scope>
    <source>
        <strain evidence="1">DSM 3132</strain>
    </source>
</reference>
<accession>A0ABZ3IX65</accession>
<dbReference type="Proteomes" id="UP000216052">
    <property type="component" value="Chromosome"/>
</dbReference>
<keyword evidence="2" id="KW-1185">Reference proteome</keyword>
<protein>
    <submittedName>
        <fullName evidence="1">Uncharacterized protein</fullName>
    </submittedName>
</protein>
<evidence type="ECO:0000313" key="2">
    <source>
        <dbReference type="Proteomes" id="UP000216052"/>
    </source>
</evidence>
<organism evidence="1 2">
    <name type="scientific">Sporomusa acidovorans (strain ATCC 49682 / DSM 3132 / Mol)</name>
    <dbReference type="NCBI Taxonomy" id="1123286"/>
    <lineage>
        <taxon>Bacteria</taxon>
        <taxon>Bacillati</taxon>
        <taxon>Bacillota</taxon>
        <taxon>Negativicutes</taxon>
        <taxon>Selenomonadales</taxon>
        <taxon>Sporomusaceae</taxon>
        <taxon>Sporomusa</taxon>
    </lineage>
</organism>
<evidence type="ECO:0000313" key="1">
    <source>
        <dbReference type="EMBL" id="XFO70362.1"/>
    </source>
</evidence>
<sequence>MKRIKKTMSIDYEGRTASFTFQCHMPHLTPREQARVVKKLLLVLVNKP</sequence>
<dbReference type="RefSeq" id="WP_169716713.1">
    <property type="nucleotide sequence ID" value="NZ_CP155571.1"/>
</dbReference>